<gene>
    <name evidence="1" type="ORF">INT46_007211</name>
</gene>
<comment type="caution">
    <text evidence="1">The sequence shown here is derived from an EMBL/GenBank/DDBJ whole genome shotgun (WGS) entry which is preliminary data.</text>
</comment>
<name>A0A8H7USU4_9FUNG</name>
<keyword evidence="2" id="KW-1185">Reference proteome</keyword>
<dbReference type="Proteomes" id="UP000650833">
    <property type="component" value="Unassembled WGS sequence"/>
</dbReference>
<sequence length="163" mass="18924">MEDHTISHIDQSFDSLSQLVTRQKSFMSSTSTQNEFEIAEEPTISEPNLKPNDYPLSIAKQLVIADKFKEKMKELFFIDNRKNLWPAESILKTVWAQKVKNIRNKTFKEIRKEMKANENIAEMSKKFALDVRPMMYLDITLALSSKFIDENTVVLMDTTGKKV</sequence>
<accession>A0A8H7USU4</accession>
<proteinExistence type="predicted"/>
<dbReference type="AlphaFoldDB" id="A0A8H7USU4"/>
<reference evidence="1" key="1">
    <citation type="submission" date="2020-12" db="EMBL/GenBank/DDBJ databases">
        <title>Metabolic potential, ecology and presence of endohyphal bacteria is reflected in genomic diversity of Mucoromycotina.</title>
        <authorList>
            <person name="Muszewska A."/>
            <person name="Okrasinska A."/>
            <person name="Steczkiewicz K."/>
            <person name="Drgas O."/>
            <person name="Orlowska M."/>
            <person name="Perlinska-Lenart U."/>
            <person name="Aleksandrzak-Piekarczyk T."/>
            <person name="Szatraj K."/>
            <person name="Zielenkiewicz U."/>
            <person name="Pilsyk S."/>
            <person name="Malc E."/>
            <person name="Mieczkowski P."/>
            <person name="Kruszewska J.S."/>
            <person name="Biernat P."/>
            <person name="Pawlowska J."/>
        </authorList>
    </citation>
    <scope>NUCLEOTIDE SEQUENCE</scope>
    <source>
        <strain evidence="1">CBS 226.32</strain>
    </source>
</reference>
<evidence type="ECO:0000313" key="2">
    <source>
        <dbReference type="Proteomes" id="UP000650833"/>
    </source>
</evidence>
<dbReference type="EMBL" id="JAEPRC010001398">
    <property type="protein sequence ID" value="KAG2189594.1"/>
    <property type="molecule type" value="Genomic_DNA"/>
</dbReference>
<evidence type="ECO:0000313" key="1">
    <source>
        <dbReference type="EMBL" id="KAG2189594.1"/>
    </source>
</evidence>
<organism evidence="1 2">
    <name type="scientific">Mucor plumbeus</name>
    <dbReference type="NCBI Taxonomy" id="97098"/>
    <lineage>
        <taxon>Eukaryota</taxon>
        <taxon>Fungi</taxon>
        <taxon>Fungi incertae sedis</taxon>
        <taxon>Mucoromycota</taxon>
        <taxon>Mucoromycotina</taxon>
        <taxon>Mucoromycetes</taxon>
        <taxon>Mucorales</taxon>
        <taxon>Mucorineae</taxon>
        <taxon>Mucoraceae</taxon>
        <taxon>Mucor</taxon>
    </lineage>
</organism>
<protein>
    <submittedName>
        <fullName evidence="1">Uncharacterized protein</fullName>
    </submittedName>
</protein>